<evidence type="ECO:0000313" key="3">
    <source>
        <dbReference type="Proteomes" id="UP000231466"/>
    </source>
</evidence>
<dbReference type="CDD" id="cd02440">
    <property type="entry name" value="AdoMet_MTases"/>
    <property type="match status" value="1"/>
</dbReference>
<dbReference type="PANTHER" id="PTHR43591">
    <property type="entry name" value="METHYLTRANSFERASE"/>
    <property type="match status" value="1"/>
</dbReference>
<proteinExistence type="predicted"/>
<keyword evidence="2" id="KW-0808">Transferase</keyword>
<dbReference type="Pfam" id="PF13649">
    <property type="entry name" value="Methyltransf_25"/>
    <property type="match status" value="1"/>
</dbReference>
<dbReference type="SUPFAM" id="SSF53335">
    <property type="entry name" value="S-adenosyl-L-methionine-dependent methyltransferases"/>
    <property type="match status" value="1"/>
</dbReference>
<keyword evidence="2" id="KW-0489">Methyltransferase</keyword>
<dbReference type="GO" id="GO:0032259">
    <property type="term" value="P:methylation"/>
    <property type="evidence" value="ECO:0007669"/>
    <property type="project" value="UniProtKB-KW"/>
</dbReference>
<dbReference type="PANTHER" id="PTHR43591:SF110">
    <property type="entry name" value="RHODANESE DOMAIN-CONTAINING PROTEIN"/>
    <property type="match status" value="1"/>
</dbReference>
<dbReference type="InterPro" id="IPR041698">
    <property type="entry name" value="Methyltransf_25"/>
</dbReference>
<dbReference type="AlphaFoldDB" id="A0A2H0VIZ1"/>
<reference evidence="3" key="1">
    <citation type="submission" date="2017-09" db="EMBL/GenBank/DDBJ databases">
        <title>Depth-based differentiation of microbial function through sediment-hosted aquifers and enrichment of novel symbionts in the deep terrestrial subsurface.</title>
        <authorList>
            <person name="Probst A.J."/>
            <person name="Ladd B."/>
            <person name="Jarett J.K."/>
            <person name="Geller-Mcgrath D.E."/>
            <person name="Sieber C.M.K."/>
            <person name="Emerson J.B."/>
            <person name="Anantharaman K."/>
            <person name="Thomas B.C."/>
            <person name="Malmstrom R."/>
            <person name="Stieglmeier M."/>
            <person name="Klingl A."/>
            <person name="Woyke T."/>
            <person name="Ryan C.M."/>
            <person name="Banfield J.F."/>
        </authorList>
    </citation>
    <scope>NUCLEOTIDE SEQUENCE [LARGE SCALE GENOMIC DNA]</scope>
</reference>
<protein>
    <submittedName>
        <fullName evidence="2">Class I SAM-dependent methyltransferase</fullName>
    </submittedName>
</protein>
<feature type="domain" description="Methyltransferase" evidence="1">
    <location>
        <begin position="49"/>
        <end position="145"/>
    </location>
</feature>
<organism evidence="2 3">
    <name type="scientific">Candidatus Colwellbacteria bacterium CG10_big_fil_rev_8_21_14_0_10_42_22</name>
    <dbReference type="NCBI Taxonomy" id="1974540"/>
    <lineage>
        <taxon>Bacteria</taxon>
        <taxon>Candidatus Colwelliibacteriota</taxon>
    </lineage>
</organism>
<evidence type="ECO:0000313" key="2">
    <source>
        <dbReference type="EMBL" id="PIR98280.1"/>
    </source>
</evidence>
<evidence type="ECO:0000259" key="1">
    <source>
        <dbReference type="Pfam" id="PF13649"/>
    </source>
</evidence>
<sequence>MKKTDLKKLVFDEFSGEGAQEFYMKKAEEGLWYSEEHFISKYFKKKGRVLDLGCGTGRTTIPLFKQGFDVVGMDVVPNMIKGAKELAKKLNLKIDYRVGDATNLDFEDSYFDYILFSNQGWTQIPSKEERIKALKEMKRVLKKDGVCIFTAHPRVLISKFTPFWVWQWIRFYILRPLGFRIDEVDFGDRFFVRETSAESRTYQIKQYIHIASLWEVKSQIRKVGFEVVEVNGELQISKQDMLQKTGRKHPPVFYVCRKP</sequence>
<dbReference type="Gene3D" id="3.40.50.150">
    <property type="entry name" value="Vaccinia Virus protein VP39"/>
    <property type="match status" value="1"/>
</dbReference>
<comment type="caution">
    <text evidence="2">The sequence shown here is derived from an EMBL/GenBank/DDBJ whole genome shotgun (WGS) entry which is preliminary data.</text>
</comment>
<dbReference type="EMBL" id="PFAH01000001">
    <property type="protein sequence ID" value="PIR98280.1"/>
    <property type="molecule type" value="Genomic_DNA"/>
</dbReference>
<dbReference type="InterPro" id="IPR029063">
    <property type="entry name" value="SAM-dependent_MTases_sf"/>
</dbReference>
<gene>
    <name evidence="2" type="ORF">COT89_00095</name>
</gene>
<accession>A0A2H0VIZ1</accession>
<dbReference type="Proteomes" id="UP000231466">
    <property type="component" value="Unassembled WGS sequence"/>
</dbReference>
<dbReference type="GO" id="GO:0008168">
    <property type="term" value="F:methyltransferase activity"/>
    <property type="evidence" value="ECO:0007669"/>
    <property type="project" value="UniProtKB-KW"/>
</dbReference>
<name>A0A2H0VIZ1_9BACT</name>